<organism evidence="1 2">
    <name type="scientific">Novosphingobium pentaromativorans US6-1</name>
    <dbReference type="NCBI Taxonomy" id="1088721"/>
    <lineage>
        <taxon>Bacteria</taxon>
        <taxon>Pseudomonadati</taxon>
        <taxon>Pseudomonadota</taxon>
        <taxon>Alphaproteobacteria</taxon>
        <taxon>Sphingomonadales</taxon>
        <taxon>Sphingomonadaceae</taxon>
        <taxon>Novosphingobium</taxon>
    </lineage>
</organism>
<evidence type="ECO:0000313" key="2">
    <source>
        <dbReference type="Proteomes" id="UP000004030"/>
    </source>
</evidence>
<proteinExistence type="predicted"/>
<dbReference type="Proteomes" id="UP000004030">
    <property type="component" value="Unassembled WGS sequence"/>
</dbReference>
<comment type="caution">
    <text evidence="1">The sequence shown here is derived from an EMBL/GenBank/DDBJ whole genome shotgun (WGS) entry which is preliminary data.</text>
</comment>
<dbReference type="OrthoDB" id="7510470at2"/>
<gene>
    <name evidence="1" type="ORF">NSU_3105</name>
</gene>
<reference evidence="1 2" key="1">
    <citation type="journal article" date="2012" name="J. Bacteriol.">
        <title>Genome sequence of benzo(a)pyrene-degrading bacterium Novosphingobium pentaromativorans US6-1.</title>
        <authorList>
            <person name="Luo Y.R."/>
            <person name="Kang S.G."/>
            <person name="Kim S.J."/>
            <person name="Kim M.R."/>
            <person name="Li N."/>
            <person name="Lee J.H."/>
            <person name="Kwon K.K."/>
        </authorList>
    </citation>
    <scope>NUCLEOTIDE SEQUENCE [LARGE SCALE GENOMIC DNA]</scope>
    <source>
        <strain evidence="1 2">US6-1</strain>
    </source>
</reference>
<name>G6EFI4_9SPHN</name>
<dbReference type="RefSeq" id="WP_007014013.1">
    <property type="nucleotide sequence ID" value="NZ_AGFM01000049.1"/>
</dbReference>
<dbReference type="eggNOG" id="ENOG5032I5G">
    <property type="taxonomic scope" value="Bacteria"/>
</dbReference>
<dbReference type="KEGG" id="npn:JI59_04425"/>
<evidence type="ECO:0000313" key="1">
    <source>
        <dbReference type="EMBL" id="EHJ59932.1"/>
    </source>
</evidence>
<dbReference type="STRING" id="1088721.JI59_04425"/>
<dbReference type="EMBL" id="AGFM01000049">
    <property type="protein sequence ID" value="EHJ59932.1"/>
    <property type="molecule type" value="Genomic_DNA"/>
</dbReference>
<sequence length="80" mass="8348">MSELSFKIGAFNAETRAVSVTFTSGEIVHKRDVNAVLKADGSYDKTATKARVEEVAMGVAHKIDAGVITAAPADPAPSDD</sequence>
<accession>G6EFI4</accession>
<dbReference type="PATRIC" id="fig|1088721.3.peg.3063"/>
<protein>
    <submittedName>
        <fullName evidence="1">Uncharacterized protein</fullName>
    </submittedName>
</protein>
<dbReference type="AlphaFoldDB" id="G6EFI4"/>
<keyword evidence="2" id="KW-1185">Reference proteome</keyword>